<dbReference type="RefSeq" id="XP_043035107.1">
    <property type="nucleotide sequence ID" value="XM_043187213.1"/>
</dbReference>
<evidence type="ECO:0000313" key="2">
    <source>
        <dbReference type="Proteomes" id="UP000812287"/>
    </source>
</evidence>
<protein>
    <submittedName>
        <fullName evidence="1">Uncharacterized protein</fullName>
    </submittedName>
</protein>
<accession>A0A9P8AP88</accession>
<name>A0A9P8AP88_9AGAR</name>
<organism evidence="1 2">
    <name type="scientific">Guyanagaster necrorhizus</name>
    <dbReference type="NCBI Taxonomy" id="856835"/>
    <lineage>
        <taxon>Eukaryota</taxon>
        <taxon>Fungi</taxon>
        <taxon>Dikarya</taxon>
        <taxon>Basidiomycota</taxon>
        <taxon>Agaricomycotina</taxon>
        <taxon>Agaricomycetes</taxon>
        <taxon>Agaricomycetidae</taxon>
        <taxon>Agaricales</taxon>
        <taxon>Marasmiineae</taxon>
        <taxon>Physalacriaceae</taxon>
        <taxon>Guyanagaster</taxon>
    </lineage>
</organism>
<gene>
    <name evidence="1" type="ORF">BT62DRAFT_936921</name>
</gene>
<dbReference type="AlphaFoldDB" id="A0A9P8AP88"/>
<comment type="caution">
    <text evidence="1">The sequence shown here is derived from an EMBL/GenBank/DDBJ whole genome shotgun (WGS) entry which is preliminary data.</text>
</comment>
<sequence>MPAQLWHVFSKGSLTSTDLAYIHAKRDAKGIGDFIGWWHCLKIPGPAADKRETKRRWSPGVYDFCIIPFGRCADTTLSW</sequence>
<dbReference type="Proteomes" id="UP000812287">
    <property type="component" value="Unassembled WGS sequence"/>
</dbReference>
<dbReference type="EMBL" id="MU250558">
    <property type="protein sequence ID" value="KAG7441607.1"/>
    <property type="molecule type" value="Genomic_DNA"/>
</dbReference>
<keyword evidence="2" id="KW-1185">Reference proteome</keyword>
<dbReference type="GeneID" id="66109510"/>
<reference evidence="1" key="1">
    <citation type="submission" date="2020-11" db="EMBL/GenBank/DDBJ databases">
        <title>Adaptations for nitrogen fixation in a non-lichenized fungal sporocarp promotes dispersal by wood-feeding termites.</title>
        <authorList>
            <consortium name="DOE Joint Genome Institute"/>
            <person name="Koch R.A."/>
            <person name="Yoon G."/>
            <person name="Arayal U."/>
            <person name="Lail K."/>
            <person name="Amirebrahimi M."/>
            <person name="Labutti K."/>
            <person name="Lipzen A."/>
            <person name="Riley R."/>
            <person name="Barry K."/>
            <person name="Henrissat B."/>
            <person name="Grigoriev I.V."/>
            <person name="Herr J.R."/>
            <person name="Aime M.C."/>
        </authorList>
    </citation>
    <scope>NUCLEOTIDE SEQUENCE</scope>
    <source>
        <strain evidence="1">MCA 3950</strain>
    </source>
</reference>
<proteinExistence type="predicted"/>
<evidence type="ECO:0000313" key="1">
    <source>
        <dbReference type="EMBL" id="KAG7441607.1"/>
    </source>
</evidence>